<comment type="similarity">
    <text evidence="12">Belongs to the cytochrome b561 family.</text>
</comment>
<keyword evidence="9 13" id="KW-1133">Transmembrane helix</keyword>
<evidence type="ECO:0000256" key="2">
    <source>
        <dbReference type="ARBA" id="ARBA00004651"/>
    </source>
</evidence>
<keyword evidence="8" id="KW-0249">Electron transport</keyword>
<comment type="subcellular location">
    <subcellularLocation>
        <location evidence="2">Cell membrane</location>
        <topology evidence="2">Multi-pass membrane protein</topology>
    </subcellularLocation>
</comment>
<dbReference type="PANTHER" id="PTHR30529:SF1">
    <property type="entry name" value="CYTOCHROME B561 HOMOLOG 2"/>
    <property type="match status" value="1"/>
</dbReference>
<sequence>MHDSPERYGVVTRLLHWSMAVLVLLQFAKFLERLEGEGGPVVAAIAGWHTSIGTLLLVLVVVRIAWAFMQRRRRPVNVPELAIFVAAGHVALYVALLALPILGLLIMFGGGYGHEAFGIGLFPPGEEVRWAQVWGSLHSPLAWLLLVAVVVHVLIALYHHLVRKDGVLRRML</sequence>
<evidence type="ECO:0000256" key="8">
    <source>
        <dbReference type="ARBA" id="ARBA00022982"/>
    </source>
</evidence>
<comment type="caution">
    <text evidence="15">The sequence shown here is derived from an EMBL/GenBank/DDBJ whole genome shotgun (WGS) entry which is preliminary data.</text>
</comment>
<name>A0A0A0MB58_9GAMM</name>
<dbReference type="Proteomes" id="UP000030003">
    <property type="component" value="Unassembled WGS sequence"/>
</dbReference>
<keyword evidence="5" id="KW-0349">Heme</keyword>
<proteinExistence type="inferred from homology"/>
<keyword evidence="10" id="KW-0408">Iron</keyword>
<keyword evidence="6 13" id="KW-0812">Transmembrane</keyword>
<evidence type="ECO:0000256" key="1">
    <source>
        <dbReference type="ARBA" id="ARBA00001970"/>
    </source>
</evidence>
<reference evidence="15 16" key="1">
    <citation type="submission" date="2013-08" db="EMBL/GenBank/DDBJ databases">
        <title>Genomic analysis of Lysobacter defluvii.</title>
        <authorList>
            <person name="Wang Q."/>
            <person name="Wang G."/>
        </authorList>
    </citation>
    <scope>NUCLEOTIDE SEQUENCE [LARGE SCALE GENOMIC DNA]</scope>
    <source>
        <strain evidence="15 16">IMMIB APB-9</strain>
    </source>
</reference>
<dbReference type="GO" id="GO:0022904">
    <property type="term" value="P:respiratory electron transport chain"/>
    <property type="evidence" value="ECO:0007669"/>
    <property type="project" value="InterPro"/>
</dbReference>
<evidence type="ECO:0000256" key="9">
    <source>
        <dbReference type="ARBA" id="ARBA00022989"/>
    </source>
</evidence>
<dbReference type="GO" id="GO:0046872">
    <property type="term" value="F:metal ion binding"/>
    <property type="evidence" value="ECO:0007669"/>
    <property type="project" value="UniProtKB-KW"/>
</dbReference>
<dbReference type="InterPro" id="IPR052168">
    <property type="entry name" value="Cytochrome_b561_oxidase"/>
</dbReference>
<evidence type="ECO:0000256" key="7">
    <source>
        <dbReference type="ARBA" id="ARBA00022723"/>
    </source>
</evidence>
<feature type="transmembrane region" description="Helical" evidence="13">
    <location>
        <begin position="141"/>
        <end position="162"/>
    </location>
</feature>
<feature type="transmembrane region" description="Helical" evidence="13">
    <location>
        <begin position="48"/>
        <end position="69"/>
    </location>
</feature>
<dbReference type="GO" id="GO:0020037">
    <property type="term" value="F:heme binding"/>
    <property type="evidence" value="ECO:0007669"/>
    <property type="project" value="TreeGrafter"/>
</dbReference>
<evidence type="ECO:0000256" key="10">
    <source>
        <dbReference type="ARBA" id="ARBA00023004"/>
    </source>
</evidence>
<keyword evidence="4" id="KW-1003">Cell membrane</keyword>
<feature type="transmembrane region" description="Helical" evidence="13">
    <location>
        <begin position="7"/>
        <end position="28"/>
    </location>
</feature>
<dbReference type="SUPFAM" id="SSF81342">
    <property type="entry name" value="Transmembrane di-heme cytochromes"/>
    <property type="match status" value="1"/>
</dbReference>
<evidence type="ECO:0000256" key="5">
    <source>
        <dbReference type="ARBA" id="ARBA00022617"/>
    </source>
</evidence>
<dbReference type="InterPro" id="IPR016174">
    <property type="entry name" value="Di-haem_cyt_TM"/>
</dbReference>
<dbReference type="GO" id="GO:0009055">
    <property type="term" value="F:electron transfer activity"/>
    <property type="evidence" value="ECO:0007669"/>
    <property type="project" value="InterPro"/>
</dbReference>
<dbReference type="eggNOG" id="COG3038">
    <property type="taxonomic scope" value="Bacteria"/>
</dbReference>
<feature type="domain" description="Cytochrome b561 bacterial/Ni-hydrogenase" evidence="14">
    <location>
        <begin position="7"/>
        <end position="172"/>
    </location>
</feature>
<organism evidence="15 16">
    <name type="scientific">Lysobacter defluvii IMMIB APB-9 = DSM 18482</name>
    <dbReference type="NCBI Taxonomy" id="1385515"/>
    <lineage>
        <taxon>Bacteria</taxon>
        <taxon>Pseudomonadati</taxon>
        <taxon>Pseudomonadota</taxon>
        <taxon>Gammaproteobacteria</taxon>
        <taxon>Lysobacterales</taxon>
        <taxon>Lysobacteraceae</taxon>
        <taxon>Novilysobacter</taxon>
    </lineage>
</organism>
<dbReference type="Pfam" id="PF01292">
    <property type="entry name" value="Ni_hydr_CYTB"/>
    <property type="match status" value="1"/>
</dbReference>
<dbReference type="OrthoDB" id="8589936at2"/>
<dbReference type="EMBL" id="AVBH01000065">
    <property type="protein sequence ID" value="KGO98586.1"/>
    <property type="molecule type" value="Genomic_DNA"/>
</dbReference>
<keyword evidence="3" id="KW-0813">Transport</keyword>
<evidence type="ECO:0000256" key="3">
    <source>
        <dbReference type="ARBA" id="ARBA00022448"/>
    </source>
</evidence>
<dbReference type="STRING" id="1385515.GCA_000423325_00147"/>
<dbReference type="AlphaFoldDB" id="A0A0A0MB58"/>
<accession>A0A0A0MB58</accession>
<evidence type="ECO:0000256" key="13">
    <source>
        <dbReference type="SAM" id="Phobius"/>
    </source>
</evidence>
<evidence type="ECO:0000256" key="6">
    <source>
        <dbReference type="ARBA" id="ARBA00022692"/>
    </source>
</evidence>
<evidence type="ECO:0000313" key="15">
    <source>
        <dbReference type="EMBL" id="KGO98586.1"/>
    </source>
</evidence>
<evidence type="ECO:0000256" key="4">
    <source>
        <dbReference type="ARBA" id="ARBA00022475"/>
    </source>
</evidence>
<protein>
    <submittedName>
        <fullName evidence="15">Cytochrome B561</fullName>
    </submittedName>
</protein>
<keyword evidence="11 13" id="KW-0472">Membrane</keyword>
<evidence type="ECO:0000256" key="12">
    <source>
        <dbReference type="ARBA" id="ARBA00037975"/>
    </source>
</evidence>
<evidence type="ECO:0000313" key="16">
    <source>
        <dbReference type="Proteomes" id="UP000030003"/>
    </source>
</evidence>
<dbReference type="InterPro" id="IPR011577">
    <property type="entry name" value="Cyt_b561_bac/Ni-Hgenase"/>
</dbReference>
<feature type="transmembrane region" description="Helical" evidence="13">
    <location>
        <begin position="81"/>
        <end position="108"/>
    </location>
</feature>
<evidence type="ECO:0000256" key="11">
    <source>
        <dbReference type="ARBA" id="ARBA00023136"/>
    </source>
</evidence>
<evidence type="ECO:0000259" key="14">
    <source>
        <dbReference type="Pfam" id="PF01292"/>
    </source>
</evidence>
<gene>
    <name evidence="15" type="ORF">N791_12415</name>
</gene>
<dbReference type="GO" id="GO:0005886">
    <property type="term" value="C:plasma membrane"/>
    <property type="evidence" value="ECO:0007669"/>
    <property type="project" value="UniProtKB-SubCell"/>
</dbReference>
<keyword evidence="7" id="KW-0479">Metal-binding</keyword>
<comment type="cofactor">
    <cofactor evidence="1">
        <name>heme b</name>
        <dbReference type="ChEBI" id="CHEBI:60344"/>
    </cofactor>
</comment>
<keyword evidence="16" id="KW-1185">Reference proteome</keyword>
<dbReference type="PANTHER" id="PTHR30529">
    <property type="entry name" value="CYTOCHROME B561"/>
    <property type="match status" value="1"/>
</dbReference>
<dbReference type="Gene3D" id="1.20.950.20">
    <property type="entry name" value="Transmembrane di-heme cytochromes, Chain C"/>
    <property type="match status" value="1"/>
</dbReference>